<dbReference type="eggNOG" id="arCOG01348">
    <property type="taxonomic scope" value="Archaea"/>
</dbReference>
<dbReference type="Gene3D" id="2.60.200.30">
    <property type="entry name" value="Probable inorganic polyphosphate/atp-NAD kinase, domain 2"/>
    <property type="match status" value="1"/>
</dbReference>
<dbReference type="KEGG" id="thg:TCELL_0568"/>
<gene>
    <name evidence="8" type="ordered locus">TCELL_0568</name>
</gene>
<evidence type="ECO:0000256" key="5">
    <source>
        <dbReference type="ARBA" id="ARBA00022840"/>
    </source>
</evidence>
<keyword evidence="6" id="KW-0521">NADP</keyword>
<dbReference type="Gene3D" id="3.40.50.10330">
    <property type="entry name" value="Probable inorganic polyphosphate/atp-NAD kinase, domain 1"/>
    <property type="match status" value="1"/>
</dbReference>
<dbReference type="AlphaFoldDB" id="I3TE05"/>
<dbReference type="STRING" id="1184251.TCELL_0568"/>
<dbReference type="Pfam" id="PF01513">
    <property type="entry name" value="NAD_kinase"/>
    <property type="match status" value="1"/>
</dbReference>
<dbReference type="InParanoid" id="I3TE05"/>
<dbReference type="PANTHER" id="PTHR20275">
    <property type="entry name" value="NAD KINASE"/>
    <property type="match status" value="1"/>
</dbReference>
<evidence type="ECO:0000256" key="6">
    <source>
        <dbReference type="ARBA" id="ARBA00022857"/>
    </source>
</evidence>
<evidence type="ECO:0000256" key="1">
    <source>
        <dbReference type="ARBA" id="ARBA00022490"/>
    </source>
</evidence>
<evidence type="ECO:0000313" key="8">
    <source>
        <dbReference type="EMBL" id="AFK50993.1"/>
    </source>
</evidence>
<accession>I3TE05</accession>
<dbReference type="SUPFAM" id="SSF111331">
    <property type="entry name" value="NAD kinase/diacylglycerol kinase-like"/>
    <property type="match status" value="1"/>
</dbReference>
<evidence type="ECO:0000256" key="3">
    <source>
        <dbReference type="ARBA" id="ARBA00022741"/>
    </source>
</evidence>
<keyword evidence="4 8" id="KW-0418">Kinase</keyword>
<reference evidence="8 9" key="1">
    <citation type="journal article" date="2012" name="J. Bacteriol.">
        <title>Complete genome sequence of the hyperthermophilic cellulolytic Crenarchaeon 'Thermogladius cellulolyticus' 1633.</title>
        <authorList>
            <person name="Mardanov A.V."/>
            <person name="Kochetkova T.V."/>
            <person name="Beletsky A.V."/>
            <person name="Bonch-Osmolovskaya E.A."/>
            <person name="Ravin N.V."/>
            <person name="Skryabin K.G."/>
        </authorList>
    </citation>
    <scope>NUCLEOTIDE SEQUENCE [LARGE SCALE GENOMIC DNA]</scope>
    <source>
        <strain evidence="9">DSM 22663 / VKM B-2946 / 1633</strain>
    </source>
</reference>
<dbReference type="InterPro" id="IPR017437">
    <property type="entry name" value="ATP-NAD_kinase_PpnK-typ_C"/>
</dbReference>
<keyword evidence="2" id="KW-0808">Transferase</keyword>
<dbReference type="FunCoup" id="I3TE05">
    <property type="interactions" value="71"/>
</dbReference>
<dbReference type="InterPro" id="IPR016064">
    <property type="entry name" value="NAD/diacylglycerol_kinase_sf"/>
</dbReference>
<dbReference type="GO" id="GO:0019674">
    <property type="term" value="P:NAD+ metabolic process"/>
    <property type="evidence" value="ECO:0007669"/>
    <property type="project" value="InterPro"/>
</dbReference>
<organism evidence="8 9">
    <name type="scientific">Thermogladius calderae (strain DSM 22663 / VKM B-2946 / 1633)</name>
    <dbReference type="NCBI Taxonomy" id="1184251"/>
    <lineage>
        <taxon>Archaea</taxon>
        <taxon>Thermoproteota</taxon>
        <taxon>Thermoprotei</taxon>
        <taxon>Desulfurococcales</taxon>
        <taxon>Desulfurococcaceae</taxon>
        <taxon>Thermogladius</taxon>
    </lineage>
</organism>
<keyword evidence="5" id="KW-0067">ATP-binding</keyword>
<evidence type="ECO:0000256" key="2">
    <source>
        <dbReference type="ARBA" id="ARBA00022679"/>
    </source>
</evidence>
<proteinExistence type="predicted"/>
<dbReference type="InterPro" id="IPR017438">
    <property type="entry name" value="ATP-NAD_kinase_N"/>
</dbReference>
<evidence type="ECO:0000256" key="7">
    <source>
        <dbReference type="ARBA" id="ARBA00023027"/>
    </source>
</evidence>
<keyword evidence="7" id="KW-0520">NAD</keyword>
<dbReference type="EMBL" id="CP003531">
    <property type="protein sequence ID" value="AFK50993.1"/>
    <property type="molecule type" value="Genomic_DNA"/>
</dbReference>
<sequence length="269" mass="30061">MFTSALVIFKPSWSCIEVAKKLTDHLRRRGIEVESAWVDDLYRIEGKEFSLIALVGGDGTFLRFSRLAGKILGPIFPVPCGRRTAFYEEINPEELGSFVDRLFSGDFFIEYLPRARVVIENREYNALNEVMVVNVDQGRVGSFKLTIKTPSVSTELEVESDGVIVGPSPGSSAYNLSARGPLMDFSYLGLFVNFLNPLQLNLTPIVLPFTSKVVVEPEVVSSVYVDGEKVSSVYNTPVEATGSWEWLRVVRFRAPRGWILDVLAKRALN</sequence>
<dbReference type="HOGENOM" id="CLU_008831_0_2_2"/>
<dbReference type="Pfam" id="PF20143">
    <property type="entry name" value="NAD_kinase_C"/>
    <property type="match status" value="1"/>
</dbReference>
<name>I3TE05_THEC1</name>
<dbReference type="Proteomes" id="UP000005270">
    <property type="component" value="Chromosome"/>
</dbReference>
<dbReference type="GO" id="GO:0005524">
    <property type="term" value="F:ATP binding"/>
    <property type="evidence" value="ECO:0007669"/>
    <property type="project" value="UniProtKB-KW"/>
</dbReference>
<dbReference type="GO" id="GO:0006741">
    <property type="term" value="P:NADP+ biosynthetic process"/>
    <property type="evidence" value="ECO:0007669"/>
    <property type="project" value="InterPro"/>
</dbReference>
<keyword evidence="9" id="KW-1185">Reference proteome</keyword>
<evidence type="ECO:0000256" key="4">
    <source>
        <dbReference type="ARBA" id="ARBA00022777"/>
    </source>
</evidence>
<dbReference type="InterPro" id="IPR002504">
    <property type="entry name" value="NADK"/>
</dbReference>
<dbReference type="GO" id="GO:0003951">
    <property type="term" value="F:NAD+ kinase activity"/>
    <property type="evidence" value="ECO:0007669"/>
    <property type="project" value="InterPro"/>
</dbReference>
<keyword evidence="3" id="KW-0547">Nucleotide-binding</keyword>
<evidence type="ECO:0000313" key="9">
    <source>
        <dbReference type="Proteomes" id="UP000005270"/>
    </source>
</evidence>
<protein>
    <submittedName>
        <fullName evidence="8">ATP-NAD/AcoX kinase</fullName>
    </submittedName>
</protein>
<dbReference type="PANTHER" id="PTHR20275:SF43">
    <property type="entry name" value="BIFUNCTIONAL NADP PHOSPHATASE_NAD KINASE"/>
    <property type="match status" value="1"/>
</dbReference>
<keyword evidence="1" id="KW-0963">Cytoplasm</keyword>